<dbReference type="InterPro" id="IPR012902">
    <property type="entry name" value="N_methyl_site"/>
</dbReference>
<reference evidence="2" key="1">
    <citation type="journal article" date="2015" name="Nature">
        <title>Complex archaea that bridge the gap between prokaryotes and eukaryotes.</title>
        <authorList>
            <person name="Spang A."/>
            <person name="Saw J.H."/>
            <person name="Jorgensen S.L."/>
            <person name="Zaremba-Niedzwiedzka K."/>
            <person name="Martijn J."/>
            <person name="Lind A.E."/>
            <person name="van Eijk R."/>
            <person name="Schleper C."/>
            <person name="Guy L."/>
            <person name="Ettema T.J."/>
        </authorList>
    </citation>
    <scope>NUCLEOTIDE SEQUENCE</scope>
</reference>
<keyword evidence="1" id="KW-0472">Membrane</keyword>
<organism evidence="2">
    <name type="scientific">marine sediment metagenome</name>
    <dbReference type="NCBI Taxonomy" id="412755"/>
    <lineage>
        <taxon>unclassified sequences</taxon>
        <taxon>metagenomes</taxon>
        <taxon>ecological metagenomes</taxon>
    </lineage>
</organism>
<proteinExistence type="predicted"/>
<gene>
    <name evidence="2" type="ORF">LCGC14_2414060</name>
</gene>
<dbReference type="EMBL" id="LAZR01036544">
    <property type="protein sequence ID" value="KKL24562.1"/>
    <property type="molecule type" value="Genomic_DNA"/>
</dbReference>
<dbReference type="AlphaFoldDB" id="A0A0F9CDS8"/>
<name>A0A0F9CDS8_9ZZZZ</name>
<keyword evidence="1" id="KW-0812">Transmembrane</keyword>
<evidence type="ECO:0008006" key="3">
    <source>
        <dbReference type="Google" id="ProtNLM"/>
    </source>
</evidence>
<dbReference type="Pfam" id="PF07963">
    <property type="entry name" value="N_methyl"/>
    <property type="match status" value="1"/>
</dbReference>
<dbReference type="NCBIfam" id="TIGR02532">
    <property type="entry name" value="IV_pilin_GFxxxE"/>
    <property type="match status" value="1"/>
</dbReference>
<feature type="transmembrane region" description="Helical" evidence="1">
    <location>
        <begin position="29"/>
        <end position="50"/>
    </location>
</feature>
<accession>A0A0F9CDS8</accession>
<comment type="caution">
    <text evidence="2">The sequence shown here is derived from an EMBL/GenBank/DDBJ whole genome shotgun (WGS) entry which is preliminary data.</text>
</comment>
<sequence>MSGLKPDKGLLTRGRRGGWTVLASGHDDGFTIVELLVSMVILLFVALAMMQTAMMTMEANARNVIRDEGVRLASEKLNELKTVAEANLNAQDGVTETVEVQIRNMTISYTVTYGVTTIAANEAARIEVTVKWNWRQQDYDATLSTIRALT</sequence>
<keyword evidence="1" id="KW-1133">Transmembrane helix</keyword>
<protein>
    <recommendedName>
        <fullName evidence="3">Prepilin-type N-terminal cleavage/methylation domain-containing protein</fullName>
    </recommendedName>
</protein>
<evidence type="ECO:0000256" key="1">
    <source>
        <dbReference type="SAM" id="Phobius"/>
    </source>
</evidence>
<evidence type="ECO:0000313" key="2">
    <source>
        <dbReference type="EMBL" id="KKL24562.1"/>
    </source>
</evidence>